<sequence length="133" mass="14421">MHCSPPGSAISECMLALTIQLDQPTLTPLMESTLSSLSQPTSILLPQPTLKAVNSPKVPELNFEHILDEWTCPGPTSNTVLTPDLTVTKPFVFDFDDVEQLKQIMTKKSGGGGGTGEKRLGVEDERQTKAKKL</sequence>
<evidence type="ECO:0000313" key="3">
    <source>
        <dbReference type="Proteomes" id="UP000886653"/>
    </source>
</evidence>
<keyword evidence="3" id="KW-1185">Reference proteome</keyword>
<reference evidence="2" key="1">
    <citation type="submission" date="2013-11" db="EMBL/GenBank/DDBJ databases">
        <title>Genome sequence of the fusiform rust pathogen reveals effectors for host alternation and coevolution with pine.</title>
        <authorList>
            <consortium name="DOE Joint Genome Institute"/>
            <person name="Smith K."/>
            <person name="Pendleton A."/>
            <person name="Kubisiak T."/>
            <person name="Anderson C."/>
            <person name="Salamov A."/>
            <person name="Aerts A."/>
            <person name="Riley R."/>
            <person name="Clum A."/>
            <person name="Lindquist E."/>
            <person name="Ence D."/>
            <person name="Campbell M."/>
            <person name="Kronenberg Z."/>
            <person name="Feau N."/>
            <person name="Dhillon B."/>
            <person name="Hamelin R."/>
            <person name="Burleigh J."/>
            <person name="Smith J."/>
            <person name="Yandell M."/>
            <person name="Nelson C."/>
            <person name="Grigoriev I."/>
            <person name="Davis J."/>
        </authorList>
    </citation>
    <scope>NUCLEOTIDE SEQUENCE</scope>
    <source>
        <strain evidence="2">G11</strain>
    </source>
</reference>
<dbReference type="Proteomes" id="UP000886653">
    <property type="component" value="Unassembled WGS sequence"/>
</dbReference>
<comment type="caution">
    <text evidence="2">The sequence shown here is derived from an EMBL/GenBank/DDBJ whole genome shotgun (WGS) entry which is preliminary data.</text>
</comment>
<dbReference type="EMBL" id="MU167334">
    <property type="protein sequence ID" value="KAG0142899.1"/>
    <property type="molecule type" value="Genomic_DNA"/>
</dbReference>
<evidence type="ECO:0000313" key="2">
    <source>
        <dbReference type="EMBL" id="KAG0142899.1"/>
    </source>
</evidence>
<dbReference type="AlphaFoldDB" id="A0A9P6T8T3"/>
<organism evidence="2 3">
    <name type="scientific">Cronartium quercuum f. sp. fusiforme G11</name>
    <dbReference type="NCBI Taxonomy" id="708437"/>
    <lineage>
        <taxon>Eukaryota</taxon>
        <taxon>Fungi</taxon>
        <taxon>Dikarya</taxon>
        <taxon>Basidiomycota</taxon>
        <taxon>Pucciniomycotina</taxon>
        <taxon>Pucciniomycetes</taxon>
        <taxon>Pucciniales</taxon>
        <taxon>Coleosporiaceae</taxon>
        <taxon>Cronartium</taxon>
    </lineage>
</organism>
<protein>
    <submittedName>
        <fullName evidence="2">Uncharacterized protein</fullName>
    </submittedName>
</protein>
<gene>
    <name evidence="2" type="ORF">CROQUDRAFT_96964</name>
</gene>
<name>A0A9P6T8T3_9BASI</name>
<feature type="compositionally biased region" description="Basic and acidic residues" evidence="1">
    <location>
        <begin position="116"/>
        <end position="133"/>
    </location>
</feature>
<proteinExistence type="predicted"/>
<evidence type="ECO:0000256" key="1">
    <source>
        <dbReference type="SAM" id="MobiDB-lite"/>
    </source>
</evidence>
<accession>A0A9P6T8T3</accession>
<feature type="region of interest" description="Disordered" evidence="1">
    <location>
        <begin position="105"/>
        <end position="133"/>
    </location>
</feature>